<name>A0ABV5UPA6_9MICC</name>
<dbReference type="Proteomes" id="UP001589536">
    <property type="component" value="Unassembled WGS sequence"/>
</dbReference>
<dbReference type="EMBL" id="JBHMBH010000019">
    <property type="protein sequence ID" value="MFB9714351.1"/>
    <property type="molecule type" value="Genomic_DNA"/>
</dbReference>
<feature type="region of interest" description="Disordered" evidence="1">
    <location>
        <begin position="34"/>
        <end position="56"/>
    </location>
</feature>
<evidence type="ECO:0000313" key="2">
    <source>
        <dbReference type="EMBL" id="MFB9714351.1"/>
    </source>
</evidence>
<reference evidence="2 3" key="1">
    <citation type="submission" date="2024-09" db="EMBL/GenBank/DDBJ databases">
        <authorList>
            <person name="Sun Q."/>
            <person name="Mori K."/>
        </authorList>
    </citation>
    <scope>NUCLEOTIDE SEQUENCE [LARGE SCALE GENOMIC DNA]</scope>
    <source>
        <strain evidence="2 3">JCM 13519</strain>
    </source>
</reference>
<dbReference type="RefSeq" id="WP_345044559.1">
    <property type="nucleotide sequence ID" value="NZ_BAABED010000001.1"/>
</dbReference>
<sequence length="56" mass="5821">MCADIPDELEGQISINELLVAMGEPPVEPMTLAAPDDASSLFDMPAAEPGPRPGRG</sequence>
<comment type="caution">
    <text evidence="2">The sequence shown here is derived from an EMBL/GenBank/DDBJ whole genome shotgun (WGS) entry which is preliminary data.</text>
</comment>
<protein>
    <submittedName>
        <fullName evidence="2">Uncharacterized protein</fullName>
    </submittedName>
</protein>
<organism evidence="2 3">
    <name type="scientific">Arthrobacter methylotrophus</name>
    <dbReference type="NCBI Taxonomy" id="121291"/>
    <lineage>
        <taxon>Bacteria</taxon>
        <taxon>Bacillati</taxon>
        <taxon>Actinomycetota</taxon>
        <taxon>Actinomycetes</taxon>
        <taxon>Micrococcales</taxon>
        <taxon>Micrococcaceae</taxon>
        <taxon>Arthrobacter</taxon>
    </lineage>
</organism>
<accession>A0ABV5UPA6</accession>
<proteinExistence type="predicted"/>
<evidence type="ECO:0000313" key="3">
    <source>
        <dbReference type="Proteomes" id="UP001589536"/>
    </source>
</evidence>
<keyword evidence="3" id="KW-1185">Reference proteome</keyword>
<evidence type="ECO:0000256" key="1">
    <source>
        <dbReference type="SAM" id="MobiDB-lite"/>
    </source>
</evidence>
<gene>
    <name evidence="2" type="ORF">ACFFPI_09470</name>
</gene>